<gene>
    <name evidence="1" type="ORF">KI387_034519</name>
</gene>
<dbReference type="Gene3D" id="3.40.630.30">
    <property type="match status" value="1"/>
</dbReference>
<feature type="non-terminal residue" evidence="1">
    <location>
        <position position="164"/>
    </location>
</feature>
<proteinExistence type="predicted"/>
<dbReference type="AlphaFoldDB" id="A0AA38BY11"/>
<feature type="non-terminal residue" evidence="1">
    <location>
        <position position="1"/>
    </location>
</feature>
<keyword evidence="2" id="KW-1185">Reference proteome</keyword>
<name>A0AA38BY11_TAXCH</name>
<evidence type="ECO:0000313" key="2">
    <source>
        <dbReference type="Proteomes" id="UP000824469"/>
    </source>
</evidence>
<organism evidence="1 2">
    <name type="scientific">Taxus chinensis</name>
    <name type="common">Chinese yew</name>
    <name type="synonym">Taxus wallichiana var. chinensis</name>
    <dbReference type="NCBI Taxonomy" id="29808"/>
    <lineage>
        <taxon>Eukaryota</taxon>
        <taxon>Viridiplantae</taxon>
        <taxon>Streptophyta</taxon>
        <taxon>Embryophyta</taxon>
        <taxon>Tracheophyta</taxon>
        <taxon>Spermatophyta</taxon>
        <taxon>Pinopsida</taxon>
        <taxon>Pinidae</taxon>
        <taxon>Conifers II</taxon>
        <taxon>Cupressales</taxon>
        <taxon>Taxaceae</taxon>
        <taxon>Taxus</taxon>
    </lineage>
</organism>
<sequence length="164" mass="18228">NCKVEVEGNAEYEQGKDELQISFDAAATLKISVDKPRRYSTRSAHKDDLFNLKIKEGQGLPAECSFVCLNPKENNARTKVLLEEVLKLYGTELPMMSYAANTGRKSPFVERCVIGGKYCSLLVKCDAIVGTEKVIAAITYQILPPDTQYAEIPLAAVSKHYQHK</sequence>
<dbReference type="EMBL" id="JAHRHJ020003813">
    <property type="protein sequence ID" value="KAH9290402.1"/>
    <property type="molecule type" value="Genomic_DNA"/>
</dbReference>
<reference evidence="1 2" key="1">
    <citation type="journal article" date="2021" name="Nat. Plants">
        <title>The Taxus genome provides insights into paclitaxel biosynthesis.</title>
        <authorList>
            <person name="Xiong X."/>
            <person name="Gou J."/>
            <person name="Liao Q."/>
            <person name="Li Y."/>
            <person name="Zhou Q."/>
            <person name="Bi G."/>
            <person name="Li C."/>
            <person name="Du R."/>
            <person name="Wang X."/>
            <person name="Sun T."/>
            <person name="Guo L."/>
            <person name="Liang H."/>
            <person name="Lu P."/>
            <person name="Wu Y."/>
            <person name="Zhang Z."/>
            <person name="Ro D.K."/>
            <person name="Shang Y."/>
            <person name="Huang S."/>
            <person name="Yan J."/>
        </authorList>
    </citation>
    <scope>NUCLEOTIDE SEQUENCE [LARGE SCALE GENOMIC DNA]</scope>
    <source>
        <strain evidence="1">Ta-2019</strain>
    </source>
</reference>
<protein>
    <submittedName>
        <fullName evidence="1">Uncharacterized protein</fullName>
    </submittedName>
</protein>
<evidence type="ECO:0000313" key="1">
    <source>
        <dbReference type="EMBL" id="KAH9290402.1"/>
    </source>
</evidence>
<comment type="caution">
    <text evidence="1">The sequence shown here is derived from an EMBL/GenBank/DDBJ whole genome shotgun (WGS) entry which is preliminary data.</text>
</comment>
<accession>A0AA38BY11</accession>
<dbReference type="Proteomes" id="UP000824469">
    <property type="component" value="Unassembled WGS sequence"/>
</dbReference>